<sequence length="90" mass="10265">MVVSRLDYLQKTEITQTCQNVACPIAKRTCNSVDIICADFGNIQADVNKWANESLQVLPCKRDALDNALLRRQQRSVSSCMESPVFYYFQ</sequence>
<name>A0AAN8HJD4_CHAGU</name>
<proteinExistence type="predicted"/>
<evidence type="ECO:0000313" key="2">
    <source>
        <dbReference type="Proteomes" id="UP001331515"/>
    </source>
</evidence>
<dbReference type="Proteomes" id="UP001331515">
    <property type="component" value="Unassembled WGS sequence"/>
</dbReference>
<dbReference type="AlphaFoldDB" id="A0AAN8HJD4"/>
<accession>A0AAN8HJD4</accession>
<protein>
    <submittedName>
        <fullName evidence="1">Uncharacterized protein</fullName>
    </submittedName>
</protein>
<gene>
    <name evidence="1" type="ORF">CgunFtcFv8_003284</name>
</gene>
<dbReference type="EMBL" id="JAURVH010001525">
    <property type="protein sequence ID" value="KAK5918529.1"/>
    <property type="molecule type" value="Genomic_DNA"/>
</dbReference>
<keyword evidence="2" id="KW-1185">Reference proteome</keyword>
<comment type="caution">
    <text evidence="1">The sequence shown here is derived from an EMBL/GenBank/DDBJ whole genome shotgun (WGS) entry which is preliminary data.</text>
</comment>
<reference evidence="1 2" key="1">
    <citation type="journal article" date="2023" name="Mol. Biol. Evol.">
        <title>Genomics of Secondarily Temperate Adaptation in the Only Non-Antarctic Icefish.</title>
        <authorList>
            <person name="Rivera-Colon A.G."/>
            <person name="Rayamajhi N."/>
            <person name="Minhas B.F."/>
            <person name="Madrigal G."/>
            <person name="Bilyk K.T."/>
            <person name="Yoon V."/>
            <person name="Hune M."/>
            <person name="Gregory S."/>
            <person name="Cheng C.H.C."/>
            <person name="Catchen J.M."/>
        </authorList>
    </citation>
    <scope>NUCLEOTIDE SEQUENCE [LARGE SCALE GENOMIC DNA]</scope>
    <source>
        <tissue evidence="1">White muscle</tissue>
    </source>
</reference>
<evidence type="ECO:0000313" key="1">
    <source>
        <dbReference type="EMBL" id="KAK5918529.1"/>
    </source>
</evidence>
<organism evidence="1 2">
    <name type="scientific">Champsocephalus gunnari</name>
    <name type="common">Mackerel icefish</name>
    <dbReference type="NCBI Taxonomy" id="52237"/>
    <lineage>
        <taxon>Eukaryota</taxon>
        <taxon>Metazoa</taxon>
        <taxon>Chordata</taxon>
        <taxon>Craniata</taxon>
        <taxon>Vertebrata</taxon>
        <taxon>Euteleostomi</taxon>
        <taxon>Actinopterygii</taxon>
        <taxon>Neopterygii</taxon>
        <taxon>Teleostei</taxon>
        <taxon>Neoteleostei</taxon>
        <taxon>Acanthomorphata</taxon>
        <taxon>Eupercaria</taxon>
        <taxon>Perciformes</taxon>
        <taxon>Notothenioidei</taxon>
        <taxon>Channichthyidae</taxon>
        <taxon>Champsocephalus</taxon>
    </lineage>
</organism>